<evidence type="ECO:0000313" key="6">
    <source>
        <dbReference type="Proteomes" id="UP001301958"/>
    </source>
</evidence>
<dbReference type="AlphaFoldDB" id="A0AAN7BF07"/>
<keyword evidence="1" id="KW-0547">Nucleotide-binding</keyword>
<dbReference type="Proteomes" id="UP001301958">
    <property type="component" value="Unassembled WGS sequence"/>
</dbReference>
<comment type="caution">
    <text evidence="5">The sequence shown here is derived from an EMBL/GenBank/DDBJ whole genome shotgun (WGS) entry which is preliminary data.</text>
</comment>
<dbReference type="Gene3D" id="3.40.50.10810">
    <property type="entry name" value="Tandem AAA-ATPase domain"/>
    <property type="match status" value="1"/>
</dbReference>
<protein>
    <recommendedName>
        <fullName evidence="4">SNF2 N-terminal domain-containing protein</fullName>
    </recommendedName>
</protein>
<proteinExistence type="predicted"/>
<sequence length="54" mass="6064">MSNRNSKTSRACRYLIGKYRWILTGTPLTNNTNGKAFSHRHLKPSVEGGNRGDT</sequence>
<dbReference type="InterPro" id="IPR000330">
    <property type="entry name" value="SNF2_N"/>
</dbReference>
<keyword evidence="6" id="KW-1185">Reference proteome</keyword>
<evidence type="ECO:0000313" key="5">
    <source>
        <dbReference type="EMBL" id="KAK4221439.1"/>
    </source>
</evidence>
<keyword evidence="2" id="KW-0067">ATP-binding</keyword>
<accession>A0AAN7BF07</accession>
<evidence type="ECO:0000256" key="2">
    <source>
        <dbReference type="ARBA" id="ARBA00022840"/>
    </source>
</evidence>
<evidence type="ECO:0000256" key="3">
    <source>
        <dbReference type="SAM" id="MobiDB-lite"/>
    </source>
</evidence>
<dbReference type="InterPro" id="IPR038718">
    <property type="entry name" value="SNF2-like_sf"/>
</dbReference>
<gene>
    <name evidence="5" type="ORF">QBC38DRAFT_492083</name>
</gene>
<dbReference type="EMBL" id="MU865548">
    <property type="protein sequence ID" value="KAK4221439.1"/>
    <property type="molecule type" value="Genomic_DNA"/>
</dbReference>
<evidence type="ECO:0000256" key="1">
    <source>
        <dbReference type="ARBA" id="ARBA00022741"/>
    </source>
</evidence>
<organism evidence="5 6">
    <name type="scientific">Podospora fimiseda</name>
    <dbReference type="NCBI Taxonomy" id="252190"/>
    <lineage>
        <taxon>Eukaryota</taxon>
        <taxon>Fungi</taxon>
        <taxon>Dikarya</taxon>
        <taxon>Ascomycota</taxon>
        <taxon>Pezizomycotina</taxon>
        <taxon>Sordariomycetes</taxon>
        <taxon>Sordariomycetidae</taxon>
        <taxon>Sordariales</taxon>
        <taxon>Podosporaceae</taxon>
        <taxon>Podospora</taxon>
    </lineage>
</organism>
<dbReference type="Pfam" id="PF00176">
    <property type="entry name" value="SNF2-rel_dom"/>
    <property type="match status" value="1"/>
</dbReference>
<name>A0AAN7BF07_9PEZI</name>
<reference evidence="5" key="1">
    <citation type="journal article" date="2023" name="Mol. Phylogenet. Evol.">
        <title>Genome-scale phylogeny and comparative genomics of the fungal order Sordariales.</title>
        <authorList>
            <person name="Hensen N."/>
            <person name="Bonometti L."/>
            <person name="Westerberg I."/>
            <person name="Brannstrom I.O."/>
            <person name="Guillou S."/>
            <person name="Cros-Aarteil S."/>
            <person name="Calhoun S."/>
            <person name="Haridas S."/>
            <person name="Kuo A."/>
            <person name="Mondo S."/>
            <person name="Pangilinan J."/>
            <person name="Riley R."/>
            <person name="LaButti K."/>
            <person name="Andreopoulos B."/>
            <person name="Lipzen A."/>
            <person name="Chen C."/>
            <person name="Yan M."/>
            <person name="Daum C."/>
            <person name="Ng V."/>
            <person name="Clum A."/>
            <person name="Steindorff A."/>
            <person name="Ohm R.A."/>
            <person name="Martin F."/>
            <person name="Silar P."/>
            <person name="Natvig D.O."/>
            <person name="Lalanne C."/>
            <person name="Gautier V."/>
            <person name="Ament-Velasquez S.L."/>
            <person name="Kruys A."/>
            <person name="Hutchinson M.I."/>
            <person name="Powell A.J."/>
            <person name="Barry K."/>
            <person name="Miller A.N."/>
            <person name="Grigoriev I.V."/>
            <person name="Debuchy R."/>
            <person name="Gladieux P."/>
            <person name="Hiltunen Thoren M."/>
            <person name="Johannesson H."/>
        </authorList>
    </citation>
    <scope>NUCLEOTIDE SEQUENCE</scope>
    <source>
        <strain evidence="5">CBS 990.96</strain>
    </source>
</reference>
<reference evidence="5" key="2">
    <citation type="submission" date="2023-05" db="EMBL/GenBank/DDBJ databases">
        <authorList>
            <consortium name="Lawrence Berkeley National Laboratory"/>
            <person name="Steindorff A."/>
            <person name="Hensen N."/>
            <person name="Bonometti L."/>
            <person name="Westerberg I."/>
            <person name="Brannstrom I.O."/>
            <person name="Guillou S."/>
            <person name="Cros-Aarteil S."/>
            <person name="Calhoun S."/>
            <person name="Haridas S."/>
            <person name="Kuo A."/>
            <person name="Mondo S."/>
            <person name="Pangilinan J."/>
            <person name="Riley R."/>
            <person name="Labutti K."/>
            <person name="Andreopoulos B."/>
            <person name="Lipzen A."/>
            <person name="Chen C."/>
            <person name="Yanf M."/>
            <person name="Daum C."/>
            <person name="Ng V."/>
            <person name="Clum A."/>
            <person name="Ohm R."/>
            <person name="Martin F."/>
            <person name="Silar P."/>
            <person name="Natvig D."/>
            <person name="Lalanne C."/>
            <person name="Gautier V."/>
            <person name="Ament-Velasquez S.L."/>
            <person name="Kruys A."/>
            <person name="Hutchinson M.I."/>
            <person name="Powell A.J."/>
            <person name="Barry K."/>
            <person name="Miller A.N."/>
            <person name="Grigoriev I.V."/>
            <person name="Debuchy R."/>
            <person name="Gladieux P."/>
            <person name="Thoren M.H."/>
            <person name="Johannesson H."/>
        </authorList>
    </citation>
    <scope>NUCLEOTIDE SEQUENCE</scope>
    <source>
        <strain evidence="5">CBS 990.96</strain>
    </source>
</reference>
<evidence type="ECO:0000259" key="4">
    <source>
        <dbReference type="Pfam" id="PF00176"/>
    </source>
</evidence>
<dbReference type="GO" id="GO:0005524">
    <property type="term" value="F:ATP binding"/>
    <property type="evidence" value="ECO:0007669"/>
    <property type="project" value="InterPro"/>
</dbReference>
<feature type="region of interest" description="Disordered" evidence="3">
    <location>
        <begin position="28"/>
        <end position="54"/>
    </location>
</feature>
<feature type="domain" description="SNF2 N-terminal" evidence="4">
    <location>
        <begin position="1"/>
        <end position="32"/>
    </location>
</feature>